<dbReference type="PANTHER" id="PTHR33202:SF2">
    <property type="entry name" value="FERRIC UPTAKE REGULATION PROTEIN"/>
    <property type="match status" value="1"/>
</dbReference>
<dbReference type="Gene3D" id="1.10.10.10">
    <property type="entry name" value="Winged helix-like DNA-binding domain superfamily/Winged helix DNA-binding domain"/>
    <property type="match status" value="1"/>
</dbReference>
<keyword evidence="5" id="KW-0678">Repressor</keyword>
<accession>A0A7M2YXK2</accession>
<reference evidence="13 14" key="1">
    <citation type="submission" date="2018-07" db="EMBL/GenBank/DDBJ databases">
        <title>High-quality-draft genome sequence of Gaiella occulta.</title>
        <authorList>
            <person name="Severino R."/>
            <person name="Froufe H.J.C."/>
            <person name="Rainey F.A."/>
            <person name="Barroso C."/>
            <person name="Albuquerque L."/>
            <person name="Lobo-Da-Cunha A."/>
            <person name="Da Costa M.S."/>
            <person name="Egas C."/>
        </authorList>
    </citation>
    <scope>NUCLEOTIDE SEQUENCE [LARGE SCALE GENOMIC DNA]</scope>
    <source>
        <strain evidence="13 14">F2-233</strain>
    </source>
</reference>
<dbReference type="Gene3D" id="3.30.1490.190">
    <property type="match status" value="1"/>
</dbReference>
<evidence type="ECO:0000256" key="12">
    <source>
        <dbReference type="PIRSR" id="PIRSR602481-2"/>
    </source>
</evidence>
<dbReference type="GO" id="GO:1900376">
    <property type="term" value="P:regulation of secondary metabolite biosynthetic process"/>
    <property type="evidence" value="ECO:0007669"/>
    <property type="project" value="TreeGrafter"/>
</dbReference>
<evidence type="ECO:0000313" key="13">
    <source>
        <dbReference type="EMBL" id="RDI74594.1"/>
    </source>
</evidence>
<feature type="binding site" evidence="11">
    <location>
        <position position="153"/>
    </location>
    <ligand>
        <name>Zn(2+)</name>
        <dbReference type="ChEBI" id="CHEBI:29105"/>
    </ligand>
</feature>
<keyword evidence="4" id="KW-0963">Cytoplasm</keyword>
<keyword evidence="14" id="KW-1185">Reference proteome</keyword>
<evidence type="ECO:0000256" key="8">
    <source>
        <dbReference type="ARBA" id="ARBA00023015"/>
    </source>
</evidence>
<comment type="caution">
    <text evidence="13">The sequence shown here is derived from an EMBL/GenBank/DDBJ whole genome shotgun (WGS) entry which is preliminary data.</text>
</comment>
<evidence type="ECO:0000313" key="14">
    <source>
        <dbReference type="Proteomes" id="UP000254134"/>
    </source>
</evidence>
<comment type="cofactor">
    <cofactor evidence="12">
        <name>Mn(2+)</name>
        <dbReference type="ChEBI" id="CHEBI:29035"/>
    </cofactor>
    <cofactor evidence="12">
        <name>Fe(2+)</name>
        <dbReference type="ChEBI" id="CHEBI:29033"/>
    </cofactor>
    <text evidence="12">Binds 1 Mn(2+) or Fe(2+) ion per subunit.</text>
</comment>
<feature type="binding site" evidence="11">
    <location>
        <position position="156"/>
    </location>
    <ligand>
        <name>Zn(2+)</name>
        <dbReference type="ChEBI" id="CHEBI:29105"/>
    </ligand>
</feature>
<evidence type="ECO:0000256" key="10">
    <source>
        <dbReference type="ARBA" id="ARBA00023163"/>
    </source>
</evidence>
<dbReference type="GO" id="GO:0045892">
    <property type="term" value="P:negative regulation of DNA-templated transcription"/>
    <property type="evidence" value="ECO:0007669"/>
    <property type="project" value="TreeGrafter"/>
</dbReference>
<evidence type="ECO:0000256" key="6">
    <source>
        <dbReference type="ARBA" id="ARBA00022723"/>
    </source>
</evidence>
<keyword evidence="9" id="KW-0238">DNA-binding</keyword>
<dbReference type="EMBL" id="QQZY01000003">
    <property type="protein sequence ID" value="RDI74594.1"/>
    <property type="molecule type" value="Genomic_DNA"/>
</dbReference>
<dbReference type="InterPro" id="IPR036390">
    <property type="entry name" value="WH_DNA-bd_sf"/>
</dbReference>
<evidence type="ECO:0000256" key="1">
    <source>
        <dbReference type="ARBA" id="ARBA00004496"/>
    </source>
</evidence>
<dbReference type="PANTHER" id="PTHR33202">
    <property type="entry name" value="ZINC UPTAKE REGULATION PROTEIN"/>
    <property type="match status" value="1"/>
</dbReference>
<dbReference type="Pfam" id="PF01475">
    <property type="entry name" value="FUR"/>
    <property type="match status" value="1"/>
</dbReference>
<feature type="binding site" evidence="12">
    <location>
        <position position="107"/>
    </location>
    <ligand>
        <name>Fe cation</name>
        <dbReference type="ChEBI" id="CHEBI:24875"/>
    </ligand>
</feature>
<dbReference type="Proteomes" id="UP000254134">
    <property type="component" value="Unassembled WGS sequence"/>
</dbReference>
<feature type="binding site" evidence="12">
    <location>
        <position position="145"/>
    </location>
    <ligand>
        <name>Fe cation</name>
        <dbReference type="ChEBI" id="CHEBI:24875"/>
    </ligand>
</feature>
<keyword evidence="7 11" id="KW-0862">Zinc</keyword>
<evidence type="ECO:0000256" key="9">
    <source>
        <dbReference type="ARBA" id="ARBA00023125"/>
    </source>
</evidence>
<evidence type="ECO:0000256" key="11">
    <source>
        <dbReference type="PIRSR" id="PIRSR602481-1"/>
    </source>
</evidence>
<feature type="binding site" evidence="12">
    <location>
        <position position="128"/>
    </location>
    <ligand>
        <name>Fe cation</name>
        <dbReference type="ChEBI" id="CHEBI:24875"/>
    </ligand>
</feature>
<dbReference type="InterPro" id="IPR036388">
    <property type="entry name" value="WH-like_DNA-bd_sf"/>
</dbReference>
<organism evidence="13 14">
    <name type="scientific">Gaiella occulta</name>
    <dbReference type="NCBI Taxonomy" id="1002870"/>
    <lineage>
        <taxon>Bacteria</taxon>
        <taxon>Bacillati</taxon>
        <taxon>Actinomycetota</taxon>
        <taxon>Thermoleophilia</taxon>
        <taxon>Gaiellales</taxon>
        <taxon>Gaiellaceae</taxon>
        <taxon>Gaiella</taxon>
    </lineage>
</organism>
<feature type="binding site" evidence="11">
    <location>
        <position position="113"/>
    </location>
    <ligand>
        <name>Zn(2+)</name>
        <dbReference type="ChEBI" id="CHEBI:29105"/>
    </ligand>
</feature>
<comment type="cofactor">
    <cofactor evidence="11">
        <name>Zn(2+)</name>
        <dbReference type="ChEBI" id="CHEBI:29105"/>
    </cofactor>
    <text evidence="11">Binds 1 zinc ion per subunit.</text>
</comment>
<dbReference type="GO" id="GO:0005829">
    <property type="term" value="C:cytosol"/>
    <property type="evidence" value="ECO:0007669"/>
    <property type="project" value="TreeGrafter"/>
</dbReference>
<evidence type="ECO:0000256" key="7">
    <source>
        <dbReference type="ARBA" id="ARBA00022833"/>
    </source>
</evidence>
<dbReference type="GO" id="GO:0003700">
    <property type="term" value="F:DNA-binding transcription factor activity"/>
    <property type="evidence" value="ECO:0007669"/>
    <property type="project" value="InterPro"/>
</dbReference>
<name>A0A7M2YXK2_9ACTN</name>
<dbReference type="CDD" id="cd07153">
    <property type="entry name" value="Fur_like"/>
    <property type="match status" value="1"/>
</dbReference>
<comment type="subcellular location">
    <subcellularLocation>
        <location evidence="1">Cytoplasm</location>
    </subcellularLocation>
</comment>
<protein>
    <submittedName>
        <fullName evidence="13">Fe2+/Zn2+ uptake regulation protein</fullName>
    </submittedName>
</protein>
<keyword evidence="8" id="KW-0805">Transcription regulation</keyword>
<evidence type="ECO:0000256" key="4">
    <source>
        <dbReference type="ARBA" id="ARBA00022490"/>
    </source>
</evidence>
<reference evidence="14" key="2">
    <citation type="journal article" date="2019" name="MicrobiologyOpen">
        <title>High-quality draft genome sequence of Gaiella occulta isolated from a 150 meter deep mineral water borehole and comparison with the genome sequences of other deep-branching lineages of the phylum Actinobacteria.</title>
        <authorList>
            <person name="Severino R."/>
            <person name="Froufe H.J.C."/>
            <person name="Barroso C."/>
            <person name="Albuquerque L."/>
            <person name="Lobo-da-Cunha A."/>
            <person name="da Costa M.S."/>
            <person name="Egas C."/>
        </authorList>
    </citation>
    <scope>NUCLEOTIDE SEQUENCE [LARGE SCALE GENOMIC DNA]</scope>
    <source>
        <strain evidence="14">F2-233</strain>
    </source>
</reference>
<dbReference type="InterPro" id="IPR043135">
    <property type="entry name" value="Fur_C"/>
</dbReference>
<evidence type="ECO:0000256" key="5">
    <source>
        <dbReference type="ARBA" id="ARBA00022491"/>
    </source>
</evidence>
<dbReference type="SUPFAM" id="SSF46785">
    <property type="entry name" value="Winged helix' DNA-binding domain"/>
    <property type="match status" value="1"/>
</dbReference>
<comment type="subunit">
    <text evidence="3">Homodimer.</text>
</comment>
<feature type="binding site" evidence="11">
    <location>
        <position position="116"/>
    </location>
    <ligand>
        <name>Zn(2+)</name>
        <dbReference type="ChEBI" id="CHEBI:29105"/>
    </ligand>
</feature>
<evidence type="ECO:0000256" key="2">
    <source>
        <dbReference type="ARBA" id="ARBA00007957"/>
    </source>
</evidence>
<sequence length="157" mass="16935">MRMAIIHTVATTPSEMPTGWSGYALDVLRQVGLRNGGARRSVVEHLGAQQCCRSAQEIFDGIRAGGARVGIASVYRVLDQLVELRLAQRVDVGDGITRFEPAHADGHHHHLVCDDCGKVEPFSDAGLERALERVAGRLGYAIDAHEVVLHGACGTCR</sequence>
<dbReference type="GO" id="GO:0000976">
    <property type="term" value="F:transcription cis-regulatory region binding"/>
    <property type="evidence" value="ECO:0007669"/>
    <property type="project" value="TreeGrafter"/>
</dbReference>
<proteinExistence type="inferred from homology"/>
<keyword evidence="12" id="KW-0408">Iron</keyword>
<comment type="similarity">
    <text evidence="2">Belongs to the Fur family.</text>
</comment>
<dbReference type="GO" id="GO:0008270">
    <property type="term" value="F:zinc ion binding"/>
    <property type="evidence" value="ECO:0007669"/>
    <property type="project" value="TreeGrafter"/>
</dbReference>
<keyword evidence="6 11" id="KW-0479">Metal-binding</keyword>
<gene>
    <name evidence="13" type="ORF">Gocc_1483</name>
</gene>
<dbReference type="AlphaFoldDB" id="A0A7M2YXK2"/>
<evidence type="ECO:0000256" key="3">
    <source>
        <dbReference type="ARBA" id="ARBA00011738"/>
    </source>
</evidence>
<keyword evidence="10" id="KW-0804">Transcription</keyword>
<dbReference type="InterPro" id="IPR002481">
    <property type="entry name" value="FUR"/>
</dbReference>